<feature type="region of interest" description="Disordered" evidence="1">
    <location>
        <begin position="20"/>
        <end position="67"/>
    </location>
</feature>
<feature type="compositionally biased region" description="Polar residues" evidence="1">
    <location>
        <begin position="43"/>
        <end position="52"/>
    </location>
</feature>
<gene>
    <name evidence="2" type="ORF">PFLUV_G00182030</name>
</gene>
<proteinExistence type="predicted"/>
<feature type="compositionally biased region" description="Pro residues" evidence="1">
    <location>
        <begin position="53"/>
        <end position="66"/>
    </location>
</feature>
<protein>
    <submittedName>
        <fullName evidence="2">Uncharacterized protein</fullName>
    </submittedName>
</protein>
<dbReference type="EMBL" id="VHII01000015">
    <property type="protein sequence ID" value="KAF1380012.1"/>
    <property type="molecule type" value="Genomic_DNA"/>
</dbReference>
<evidence type="ECO:0000313" key="3">
    <source>
        <dbReference type="Proteomes" id="UP000465112"/>
    </source>
</evidence>
<evidence type="ECO:0000313" key="2">
    <source>
        <dbReference type="EMBL" id="KAF1380012.1"/>
    </source>
</evidence>
<keyword evidence="3" id="KW-1185">Reference proteome</keyword>
<organism evidence="2 3">
    <name type="scientific">Perca fluviatilis</name>
    <name type="common">European perch</name>
    <dbReference type="NCBI Taxonomy" id="8168"/>
    <lineage>
        <taxon>Eukaryota</taxon>
        <taxon>Metazoa</taxon>
        <taxon>Chordata</taxon>
        <taxon>Craniata</taxon>
        <taxon>Vertebrata</taxon>
        <taxon>Euteleostomi</taxon>
        <taxon>Actinopterygii</taxon>
        <taxon>Neopterygii</taxon>
        <taxon>Teleostei</taxon>
        <taxon>Neoteleostei</taxon>
        <taxon>Acanthomorphata</taxon>
        <taxon>Eupercaria</taxon>
        <taxon>Perciformes</taxon>
        <taxon>Percoidei</taxon>
        <taxon>Percidae</taxon>
        <taxon>Percinae</taxon>
        <taxon>Perca</taxon>
    </lineage>
</organism>
<name>A0A6A5EZN3_PERFL</name>
<comment type="caution">
    <text evidence="2">The sequence shown here is derived from an EMBL/GenBank/DDBJ whole genome shotgun (WGS) entry which is preliminary data.</text>
</comment>
<accession>A0A6A5EZN3</accession>
<sequence>MTLLIDFRLLKPKRTPQQNIRVKTKTSHLQIGGGQEQDRTRTLDTTPQTCQTPRPPPPRPPSPLLVPPSRLTWTNVWPRREPRAAKI</sequence>
<evidence type="ECO:0000256" key="1">
    <source>
        <dbReference type="SAM" id="MobiDB-lite"/>
    </source>
</evidence>
<dbReference type="AlphaFoldDB" id="A0A6A5EZN3"/>
<dbReference type="Proteomes" id="UP000465112">
    <property type="component" value="Chromosome 15"/>
</dbReference>
<reference evidence="2 3" key="1">
    <citation type="submission" date="2019-06" db="EMBL/GenBank/DDBJ databases">
        <title>A chromosome-scale genome assembly of the European perch, Perca fluviatilis.</title>
        <authorList>
            <person name="Roques C."/>
            <person name="Zahm M."/>
            <person name="Cabau C."/>
            <person name="Klopp C."/>
            <person name="Bouchez O."/>
            <person name="Donnadieu C."/>
            <person name="Kuhl H."/>
            <person name="Gislard M."/>
            <person name="Guendouz S."/>
            <person name="Journot L."/>
            <person name="Haffray P."/>
            <person name="Bestin A."/>
            <person name="Morvezen R."/>
            <person name="Feron R."/>
            <person name="Wen M."/>
            <person name="Jouanno E."/>
            <person name="Herpin A."/>
            <person name="Schartl M."/>
            <person name="Postlethwait J."/>
            <person name="Schaerlinger B."/>
            <person name="Chardard D."/>
            <person name="Lecocq T."/>
            <person name="Poncet C."/>
            <person name="Jaffrelo L."/>
            <person name="Lampietro C."/>
            <person name="Guiguen Y."/>
        </authorList>
    </citation>
    <scope>NUCLEOTIDE SEQUENCE [LARGE SCALE GENOMIC DNA]</scope>
    <source>
        <tissue evidence="2">Blood</tissue>
    </source>
</reference>